<keyword evidence="1" id="KW-0472">Membrane</keyword>
<keyword evidence="1" id="KW-0812">Transmembrane</keyword>
<evidence type="ECO:0000256" key="1">
    <source>
        <dbReference type="SAM" id="Phobius"/>
    </source>
</evidence>
<keyword evidence="1" id="KW-1133">Transmembrane helix</keyword>
<dbReference type="Proteomes" id="UP000250140">
    <property type="component" value="Unassembled WGS sequence"/>
</dbReference>
<dbReference type="OrthoDB" id="5409353at2759"/>
<sequence>MRSFSVLIPLFAAGAAASHLGATSENWRDYTWSYEPEQTANYYKDHGFKPPSVATDITPVELQKSYIVKMECLGCPFRVRELGQTYEPWAKEPVDNSLLLNFTVDSHVLLLNGKRIAPLAPLPLKLWAYQTPTNLSAPIMGKIIEMKMLDESWKVGTKYGMFELSYSHTRMLEDRYTEILQFDVIYVDISSGSNPGGKELDRPGQKVVQMRLSRKNYGEGLKIKTIELVDRDDIIKDTKFKRPCGKDTSIQTVFRSTEWDYYGHKGTWERTFNLVSWTIGEWLSDHILLFILAGICFAGYFLVLLRARYQQRAMRRGEEDTEAALLEEAEEDAEIVLLEEAEEKDLLVLEERIE</sequence>
<gene>
    <name evidence="3" type="ORF">AOQ84DRAFT_439508</name>
</gene>
<keyword evidence="2" id="KW-0732">Signal</keyword>
<proteinExistence type="predicted"/>
<dbReference type="EMBL" id="KV749637">
    <property type="protein sequence ID" value="OCL08553.1"/>
    <property type="molecule type" value="Genomic_DNA"/>
</dbReference>
<feature type="chain" id="PRO_5034659299" evidence="2">
    <location>
        <begin position="18"/>
        <end position="354"/>
    </location>
</feature>
<feature type="signal peptide" evidence="2">
    <location>
        <begin position="1"/>
        <end position="17"/>
    </location>
</feature>
<feature type="transmembrane region" description="Helical" evidence="1">
    <location>
        <begin position="287"/>
        <end position="305"/>
    </location>
</feature>
<evidence type="ECO:0000256" key="2">
    <source>
        <dbReference type="SAM" id="SignalP"/>
    </source>
</evidence>
<reference evidence="3 4" key="1">
    <citation type="journal article" date="2016" name="Nat. Commun.">
        <title>Ectomycorrhizal ecology is imprinted in the genome of the dominant symbiotic fungus Cenococcum geophilum.</title>
        <authorList>
            <consortium name="DOE Joint Genome Institute"/>
            <person name="Peter M."/>
            <person name="Kohler A."/>
            <person name="Ohm R.A."/>
            <person name="Kuo A."/>
            <person name="Krutzmann J."/>
            <person name="Morin E."/>
            <person name="Arend M."/>
            <person name="Barry K.W."/>
            <person name="Binder M."/>
            <person name="Choi C."/>
            <person name="Clum A."/>
            <person name="Copeland A."/>
            <person name="Grisel N."/>
            <person name="Haridas S."/>
            <person name="Kipfer T."/>
            <person name="LaButti K."/>
            <person name="Lindquist E."/>
            <person name="Lipzen A."/>
            <person name="Maire R."/>
            <person name="Meier B."/>
            <person name="Mihaltcheva S."/>
            <person name="Molinier V."/>
            <person name="Murat C."/>
            <person name="Poggeler S."/>
            <person name="Quandt C.A."/>
            <person name="Sperisen C."/>
            <person name="Tritt A."/>
            <person name="Tisserant E."/>
            <person name="Crous P.W."/>
            <person name="Henrissat B."/>
            <person name="Nehls U."/>
            <person name="Egli S."/>
            <person name="Spatafora J.W."/>
            <person name="Grigoriev I.V."/>
            <person name="Martin F.M."/>
        </authorList>
    </citation>
    <scope>NUCLEOTIDE SEQUENCE [LARGE SCALE GENOMIC DNA]</scope>
    <source>
        <strain evidence="3 4">CBS 207.34</strain>
    </source>
</reference>
<keyword evidence="4" id="KW-1185">Reference proteome</keyword>
<evidence type="ECO:0000313" key="3">
    <source>
        <dbReference type="EMBL" id="OCL08553.1"/>
    </source>
</evidence>
<dbReference type="AlphaFoldDB" id="A0A8E2JT61"/>
<evidence type="ECO:0000313" key="4">
    <source>
        <dbReference type="Proteomes" id="UP000250140"/>
    </source>
</evidence>
<protein>
    <submittedName>
        <fullName evidence="3">Uncharacterized protein</fullName>
    </submittedName>
</protein>
<accession>A0A8E2JT61</accession>
<name>A0A8E2JT61_9PEZI</name>
<organism evidence="3 4">
    <name type="scientific">Glonium stellatum</name>
    <dbReference type="NCBI Taxonomy" id="574774"/>
    <lineage>
        <taxon>Eukaryota</taxon>
        <taxon>Fungi</taxon>
        <taxon>Dikarya</taxon>
        <taxon>Ascomycota</taxon>
        <taxon>Pezizomycotina</taxon>
        <taxon>Dothideomycetes</taxon>
        <taxon>Pleosporomycetidae</taxon>
        <taxon>Gloniales</taxon>
        <taxon>Gloniaceae</taxon>
        <taxon>Glonium</taxon>
    </lineage>
</organism>